<dbReference type="OrthoDB" id="2686513at2759"/>
<comment type="caution">
    <text evidence="2">The sequence shown here is derived from an EMBL/GenBank/DDBJ whole genome shotgun (WGS) entry which is preliminary data.</text>
</comment>
<dbReference type="AlphaFoldDB" id="A0A9P3G5L8"/>
<proteinExistence type="predicted"/>
<evidence type="ECO:0000313" key="3">
    <source>
        <dbReference type="Proteomes" id="UP000703269"/>
    </source>
</evidence>
<keyword evidence="1" id="KW-0812">Transmembrane</keyword>
<keyword evidence="1" id="KW-1133">Transmembrane helix</keyword>
<reference evidence="2 3" key="1">
    <citation type="submission" date="2021-08" db="EMBL/GenBank/DDBJ databases">
        <title>Draft Genome Sequence of Phanerochaete sordida strain YK-624.</title>
        <authorList>
            <person name="Mori T."/>
            <person name="Dohra H."/>
            <person name="Suzuki T."/>
            <person name="Kawagishi H."/>
            <person name="Hirai H."/>
        </authorList>
    </citation>
    <scope>NUCLEOTIDE SEQUENCE [LARGE SCALE GENOMIC DNA]</scope>
    <source>
        <strain evidence="2 3">YK-624</strain>
    </source>
</reference>
<gene>
    <name evidence="2" type="ORF">PsYK624_040730</name>
</gene>
<dbReference type="Proteomes" id="UP000703269">
    <property type="component" value="Unassembled WGS sequence"/>
</dbReference>
<evidence type="ECO:0000313" key="2">
    <source>
        <dbReference type="EMBL" id="GJE87990.1"/>
    </source>
</evidence>
<evidence type="ECO:0000256" key="1">
    <source>
        <dbReference type="SAM" id="Phobius"/>
    </source>
</evidence>
<organism evidence="2 3">
    <name type="scientific">Phanerochaete sordida</name>
    <dbReference type="NCBI Taxonomy" id="48140"/>
    <lineage>
        <taxon>Eukaryota</taxon>
        <taxon>Fungi</taxon>
        <taxon>Dikarya</taxon>
        <taxon>Basidiomycota</taxon>
        <taxon>Agaricomycotina</taxon>
        <taxon>Agaricomycetes</taxon>
        <taxon>Polyporales</taxon>
        <taxon>Phanerochaetaceae</taxon>
        <taxon>Phanerochaete</taxon>
    </lineage>
</organism>
<keyword evidence="1" id="KW-0472">Membrane</keyword>
<feature type="transmembrane region" description="Helical" evidence="1">
    <location>
        <begin position="111"/>
        <end position="132"/>
    </location>
</feature>
<name>A0A9P3G5L8_9APHY</name>
<accession>A0A9P3G5L8</accession>
<keyword evidence="3" id="KW-1185">Reference proteome</keyword>
<protein>
    <submittedName>
        <fullName evidence="2">Uncharacterized protein</fullName>
    </submittedName>
</protein>
<dbReference type="EMBL" id="BPQB01000008">
    <property type="protein sequence ID" value="GJE87990.1"/>
    <property type="molecule type" value="Genomic_DNA"/>
</dbReference>
<feature type="transmembrane region" description="Helical" evidence="1">
    <location>
        <begin position="67"/>
        <end position="90"/>
    </location>
</feature>
<sequence>MQLIVAANQFLRVYALYGRDRRIAIGVPFAAGTGVIVDVWAITVQKASDAAEGCHPMISSATANRLAIVWEALFAYDLLIFVLTVAKAARDRAQLALAERGGLVSIIYRDGAMYFAVIVCAQCANVITFYAFPPVLKGVLSTLASSISVTMMSRGILNLHERQAQLRGVTAWGLDDTLVGRGPAPVAPGFFAEEPQAGPSSCKV</sequence>